<feature type="compositionally biased region" description="Low complexity" evidence="1">
    <location>
        <begin position="30"/>
        <end position="46"/>
    </location>
</feature>
<feature type="compositionally biased region" description="Polar residues" evidence="1">
    <location>
        <begin position="95"/>
        <end position="105"/>
    </location>
</feature>
<feature type="region of interest" description="Disordered" evidence="1">
    <location>
        <begin position="157"/>
        <end position="210"/>
    </location>
</feature>
<proteinExistence type="predicted"/>
<feature type="compositionally biased region" description="Basic residues" evidence="1">
    <location>
        <begin position="187"/>
        <end position="197"/>
    </location>
</feature>
<feature type="compositionally biased region" description="Low complexity" evidence="1">
    <location>
        <begin position="157"/>
        <end position="172"/>
    </location>
</feature>
<organism evidence="2">
    <name type="scientific">Prymnesium polylepis</name>
    <dbReference type="NCBI Taxonomy" id="72548"/>
    <lineage>
        <taxon>Eukaryota</taxon>
        <taxon>Haptista</taxon>
        <taxon>Haptophyta</taxon>
        <taxon>Prymnesiophyceae</taxon>
        <taxon>Prymnesiales</taxon>
        <taxon>Prymnesiaceae</taxon>
        <taxon>Prymnesium</taxon>
    </lineage>
</organism>
<feature type="region of interest" description="Disordered" evidence="1">
    <location>
        <begin position="92"/>
        <end position="124"/>
    </location>
</feature>
<feature type="compositionally biased region" description="Polar residues" evidence="1">
    <location>
        <begin position="1"/>
        <end position="16"/>
    </location>
</feature>
<dbReference type="AlphaFoldDB" id="A0A7S4HG25"/>
<dbReference type="EMBL" id="HBKO01007342">
    <property type="protein sequence ID" value="CAE2198143.1"/>
    <property type="molecule type" value="Transcribed_RNA"/>
</dbReference>
<name>A0A7S4HG25_9EUKA</name>
<evidence type="ECO:0000313" key="2">
    <source>
        <dbReference type="EMBL" id="CAE2198143.1"/>
    </source>
</evidence>
<feature type="region of interest" description="Disordered" evidence="1">
    <location>
        <begin position="1"/>
        <end position="69"/>
    </location>
</feature>
<feature type="compositionally biased region" description="Basic and acidic residues" evidence="1">
    <location>
        <begin position="107"/>
        <end position="122"/>
    </location>
</feature>
<accession>A0A7S4HG25</accession>
<evidence type="ECO:0000256" key="1">
    <source>
        <dbReference type="SAM" id="MobiDB-lite"/>
    </source>
</evidence>
<gene>
    <name evidence="2" type="ORF">CPOL0286_LOCUS3497</name>
</gene>
<reference evidence="2" key="1">
    <citation type="submission" date="2021-01" db="EMBL/GenBank/DDBJ databases">
        <authorList>
            <person name="Corre E."/>
            <person name="Pelletier E."/>
            <person name="Niang G."/>
            <person name="Scheremetjew M."/>
            <person name="Finn R."/>
            <person name="Kale V."/>
            <person name="Holt S."/>
            <person name="Cochrane G."/>
            <person name="Meng A."/>
            <person name="Brown T."/>
            <person name="Cohen L."/>
        </authorList>
    </citation>
    <scope>NUCLEOTIDE SEQUENCE</scope>
    <source>
        <strain evidence="2">UIO037</strain>
    </source>
</reference>
<protein>
    <submittedName>
        <fullName evidence="2">Uncharacterized protein</fullName>
    </submittedName>
</protein>
<sequence>MVARYSTSEELPSTSRPWELLDDDTGPGSGAAPTAAADDVEASASPRPADFNQAVTRGAADGPSDSTFDEVEVNGHVDMAVDAALALSDLGHSSGAAQCGSSTESAAWDRWEERRRSIRESQTKSMQMFDGVQMGGLEIAELRARSFDDLQALVALKAPRPSSPRGSPMSSPKSKRHSDWSPIAARGRARSRSRMRHERAESSPPGFVQFVGTDSMQRAAHGTGEAGSLAQSDYAFAEHVAEARQRSESWDRPAYMSSPV</sequence>